<accession>A0AAW2A2F7</accession>
<protein>
    <submittedName>
        <fullName evidence="2">Uncharacterized protein</fullName>
    </submittedName>
</protein>
<evidence type="ECO:0000256" key="1">
    <source>
        <dbReference type="SAM" id="MobiDB-lite"/>
    </source>
</evidence>
<dbReference type="AlphaFoldDB" id="A0AAW2A2F7"/>
<organism evidence="2 3">
    <name type="scientific">Culter alburnus</name>
    <name type="common">Topmouth culter</name>
    <dbReference type="NCBI Taxonomy" id="194366"/>
    <lineage>
        <taxon>Eukaryota</taxon>
        <taxon>Metazoa</taxon>
        <taxon>Chordata</taxon>
        <taxon>Craniata</taxon>
        <taxon>Vertebrata</taxon>
        <taxon>Euteleostomi</taxon>
        <taxon>Actinopterygii</taxon>
        <taxon>Neopterygii</taxon>
        <taxon>Teleostei</taxon>
        <taxon>Ostariophysi</taxon>
        <taxon>Cypriniformes</taxon>
        <taxon>Xenocyprididae</taxon>
        <taxon>Xenocypridinae</taxon>
        <taxon>Culter</taxon>
    </lineage>
</organism>
<evidence type="ECO:0000313" key="2">
    <source>
        <dbReference type="EMBL" id="KAK9967921.1"/>
    </source>
</evidence>
<feature type="region of interest" description="Disordered" evidence="1">
    <location>
        <begin position="1"/>
        <end position="30"/>
    </location>
</feature>
<feature type="compositionally biased region" description="Polar residues" evidence="1">
    <location>
        <begin position="7"/>
        <end position="17"/>
    </location>
</feature>
<dbReference type="Proteomes" id="UP001479290">
    <property type="component" value="Unassembled WGS sequence"/>
</dbReference>
<feature type="non-terminal residue" evidence="2">
    <location>
        <position position="67"/>
    </location>
</feature>
<reference evidence="2 3" key="1">
    <citation type="submission" date="2024-05" db="EMBL/GenBank/DDBJ databases">
        <title>A high-quality chromosomal-level genome assembly of Topmouth culter (Culter alburnus).</title>
        <authorList>
            <person name="Zhao H."/>
        </authorList>
    </citation>
    <scope>NUCLEOTIDE SEQUENCE [LARGE SCALE GENOMIC DNA]</scope>
    <source>
        <strain evidence="2">CATC2023</strain>
        <tissue evidence="2">Muscle</tissue>
    </source>
</reference>
<name>A0AAW2A2F7_CULAL</name>
<evidence type="ECO:0000313" key="3">
    <source>
        <dbReference type="Proteomes" id="UP001479290"/>
    </source>
</evidence>
<proteinExistence type="predicted"/>
<keyword evidence="3" id="KW-1185">Reference proteome</keyword>
<comment type="caution">
    <text evidence="2">The sequence shown here is derived from an EMBL/GenBank/DDBJ whole genome shotgun (WGS) entry which is preliminary data.</text>
</comment>
<gene>
    <name evidence="2" type="ORF">ABG768_002283</name>
</gene>
<sequence>MLLRALSTRTGRSSQCGQPDPASAASAWASPRHRMQYSWVSGASIGPEHSVQKVDMLERREGNPSTS</sequence>
<dbReference type="EMBL" id="JAWDJR010000010">
    <property type="protein sequence ID" value="KAK9967921.1"/>
    <property type="molecule type" value="Genomic_DNA"/>
</dbReference>